<dbReference type="AlphaFoldDB" id="A0A7V4THJ9"/>
<evidence type="ECO:0000256" key="3">
    <source>
        <dbReference type="ARBA" id="ARBA00023014"/>
    </source>
</evidence>
<keyword evidence="2" id="KW-0408">Iron</keyword>
<dbReference type="GO" id="GO:0046872">
    <property type="term" value="F:metal ion binding"/>
    <property type="evidence" value="ECO:0007669"/>
    <property type="project" value="UniProtKB-KW"/>
</dbReference>
<comment type="caution">
    <text evidence="5">The sequence shown here is derived from an EMBL/GenBank/DDBJ whole genome shotgun (WGS) entry which is preliminary data.</text>
</comment>
<protein>
    <submittedName>
        <fullName evidence="5">Ni/Fe hydrogenase subunit beta</fullName>
    </submittedName>
</protein>
<dbReference type="Pfam" id="PF17179">
    <property type="entry name" value="Fer4_22"/>
    <property type="match status" value="1"/>
</dbReference>
<feature type="domain" description="4Fe-4S ferredoxin-type" evidence="4">
    <location>
        <begin position="227"/>
        <end position="257"/>
    </location>
</feature>
<dbReference type="SUPFAM" id="SSF46548">
    <property type="entry name" value="alpha-helical ferredoxin"/>
    <property type="match status" value="1"/>
</dbReference>
<name>A0A7V4THJ9_9BACT</name>
<accession>A0A7V4THJ9</accession>
<proteinExistence type="predicted"/>
<evidence type="ECO:0000259" key="4">
    <source>
        <dbReference type="PROSITE" id="PS51379"/>
    </source>
</evidence>
<dbReference type="EMBL" id="DTIY01000076">
    <property type="protein sequence ID" value="HGY39990.1"/>
    <property type="molecule type" value="Genomic_DNA"/>
</dbReference>
<reference evidence="5" key="1">
    <citation type="journal article" date="2020" name="mSystems">
        <title>Genome- and Community-Level Interaction Insights into Carbon Utilization and Element Cycling Functions of Hydrothermarchaeota in Hydrothermal Sediment.</title>
        <authorList>
            <person name="Zhou Z."/>
            <person name="Liu Y."/>
            <person name="Xu W."/>
            <person name="Pan J."/>
            <person name="Luo Z.H."/>
            <person name="Li M."/>
        </authorList>
    </citation>
    <scope>NUCLEOTIDE SEQUENCE [LARGE SCALE GENOMIC DNA]</scope>
    <source>
        <strain evidence="5">SpSt-82</strain>
    </source>
</reference>
<dbReference type="PANTHER" id="PTHR40447">
    <property type="entry name" value="ANAEROBIC SULFITE REDUCTASE SUBUNIT A"/>
    <property type="match status" value="1"/>
</dbReference>
<dbReference type="PROSITE" id="PS51379">
    <property type="entry name" value="4FE4S_FER_2"/>
    <property type="match status" value="2"/>
</dbReference>
<evidence type="ECO:0000313" key="5">
    <source>
        <dbReference type="EMBL" id="HGY39990.1"/>
    </source>
</evidence>
<keyword evidence="1" id="KW-0479">Metal-binding</keyword>
<sequence length="348" mass="39987">MEYLVLPRSSFDLFVESLVRRGKVVAPVAKGNGQFVFSEVQKGSDIALRYIPTILPPKKYFMPQYETLAEYDTRRGQKLQPVVEVESLILFGVHTCDLAGIQCLDVVFSDRPKDLNYLVRREYITVIGLECNDYCDTYASCGLMGTFLPQGGYDLFFTDLGEYFLIQVGTQKGEDLVRDIPFLERAQSQHLAELEALRARKAQIFRPEVPVDRAFLPRMFREGFEAGVWEEIGNRCLSCANCTNVCPTCYCFDVRDVPDVNLMTGRRIRVWDSCQNEPFAKIASGESFRAERSDRKRHRFNRKFSYPVKRYNRFFCTGCGRCSRVCMAKIDLKETIAQLARETGYLKV</sequence>
<evidence type="ECO:0000256" key="1">
    <source>
        <dbReference type="ARBA" id="ARBA00022723"/>
    </source>
</evidence>
<evidence type="ECO:0000256" key="2">
    <source>
        <dbReference type="ARBA" id="ARBA00023004"/>
    </source>
</evidence>
<dbReference type="InterPro" id="IPR017900">
    <property type="entry name" value="4Fe4S_Fe_S_CS"/>
</dbReference>
<dbReference type="PROSITE" id="PS00198">
    <property type="entry name" value="4FE4S_FER_1"/>
    <property type="match status" value="1"/>
</dbReference>
<dbReference type="PANTHER" id="PTHR40447:SF1">
    <property type="entry name" value="ANAEROBIC SULFITE REDUCTASE SUBUNIT A"/>
    <property type="match status" value="1"/>
</dbReference>
<dbReference type="InterPro" id="IPR017896">
    <property type="entry name" value="4Fe4S_Fe-S-bd"/>
</dbReference>
<feature type="domain" description="4Fe-4S ferredoxin-type" evidence="4">
    <location>
        <begin position="305"/>
        <end position="335"/>
    </location>
</feature>
<gene>
    <name evidence="5" type="ORF">ENW11_09335</name>
</gene>
<dbReference type="GO" id="GO:0051536">
    <property type="term" value="F:iron-sulfur cluster binding"/>
    <property type="evidence" value="ECO:0007669"/>
    <property type="project" value="UniProtKB-KW"/>
</dbReference>
<organism evidence="5">
    <name type="scientific">Candidatus Caldatribacterium saccharofermentans</name>
    <dbReference type="NCBI Taxonomy" id="1454753"/>
    <lineage>
        <taxon>Bacteria</taxon>
        <taxon>Pseudomonadati</taxon>
        <taxon>Atribacterota</taxon>
        <taxon>Atribacteria</taxon>
        <taxon>Atribacterales</taxon>
        <taxon>Candidatus Caldatribacteriaceae</taxon>
        <taxon>Candidatus Caldatribacterium</taxon>
    </lineage>
</organism>
<keyword evidence="3" id="KW-0411">Iron-sulfur</keyword>